<comment type="subunit">
    <text evidence="4">Component of the NOP7 complex, composed of ERB1, NOP7 and YTM1. Within the NOP7 complex ERB1 appears to interact directly with NOP7 and YTM1. The NOP7 complex also associates with the 66S pre-ribosome.</text>
</comment>
<evidence type="ECO:0000313" key="8">
    <source>
        <dbReference type="Proteomes" id="UP001164286"/>
    </source>
</evidence>
<dbReference type="GO" id="GO:0000466">
    <property type="term" value="P:maturation of 5.8S rRNA from tricistronic rRNA transcript (SSU-rRNA, 5.8S rRNA, LSU-rRNA)"/>
    <property type="evidence" value="ECO:0007669"/>
    <property type="project" value="UniProtKB-UniRule"/>
</dbReference>
<feature type="domain" description="BRCT" evidence="6">
    <location>
        <begin position="367"/>
        <end position="466"/>
    </location>
</feature>
<dbReference type="EMBL" id="JAKWFO010000003">
    <property type="protein sequence ID" value="KAI9637860.1"/>
    <property type="molecule type" value="Genomic_DNA"/>
</dbReference>
<evidence type="ECO:0000256" key="4">
    <source>
        <dbReference type="HAMAP-Rule" id="MF_03028"/>
    </source>
</evidence>
<comment type="subcellular location">
    <subcellularLocation>
        <location evidence="4">Nucleus</location>
        <location evidence="4">Nucleolus</location>
    </subcellularLocation>
    <subcellularLocation>
        <location evidence="4">Nucleus</location>
        <location evidence="4">Nucleoplasm</location>
    </subcellularLocation>
</comment>
<accession>A0AA38LVZ5</accession>
<reference evidence="7" key="1">
    <citation type="journal article" date="2022" name="G3 (Bethesda)">
        <title>High quality genome of the basidiomycete yeast Dioszegia hungarica PDD-24b-2 isolated from cloud water.</title>
        <authorList>
            <person name="Jarrige D."/>
            <person name="Haridas S."/>
            <person name="Bleykasten-Grosshans C."/>
            <person name="Joly M."/>
            <person name="Nadalig T."/>
            <person name="Sancelme M."/>
            <person name="Vuilleumier S."/>
            <person name="Grigoriev I.V."/>
            <person name="Amato P."/>
            <person name="Bringel F."/>
        </authorList>
    </citation>
    <scope>NUCLEOTIDE SEQUENCE</scope>
    <source>
        <strain evidence="7">PDD-24b-2</strain>
    </source>
</reference>
<dbReference type="PANTHER" id="PTHR12221">
    <property type="entry name" value="PESCADILLO - RELATED"/>
    <property type="match status" value="1"/>
</dbReference>
<feature type="compositionally biased region" description="Acidic residues" evidence="5">
    <location>
        <begin position="320"/>
        <end position="333"/>
    </location>
</feature>
<protein>
    <recommendedName>
        <fullName evidence="4">Pescadillo homolog</fullName>
    </recommendedName>
    <alternativeName>
        <fullName evidence="4">Nucleolar protein 7 homolog</fullName>
    </alternativeName>
</protein>
<dbReference type="AlphaFoldDB" id="A0AA38LVZ5"/>
<keyword evidence="1 4" id="KW-0690">Ribosome biogenesis</keyword>
<dbReference type="GO" id="GO:0030687">
    <property type="term" value="C:preribosome, large subunit precursor"/>
    <property type="evidence" value="ECO:0007669"/>
    <property type="project" value="UniProtKB-UniRule"/>
</dbReference>
<feature type="compositionally biased region" description="Basic and acidic residues" evidence="5">
    <location>
        <begin position="334"/>
        <end position="343"/>
    </location>
</feature>
<dbReference type="InterPro" id="IPR001357">
    <property type="entry name" value="BRCT_dom"/>
</dbReference>
<comment type="function">
    <text evidence="4">Component of the NOP7 complex, which is required for maturation of the 25S and 5.8S ribosomal RNAs and formation of the 60S ribosome.</text>
</comment>
<feature type="region of interest" description="Disordered" evidence="5">
    <location>
        <begin position="584"/>
        <end position="605"/>
    </location>
</feature>
<evidence type="ECO:0000256" key="1">
    <source>
        <dbReference type="ARBA" id="ARBA00022517"/>
    </source>
</evidence>
<dbReference type="PROSITE" id="PS50172">
    <property type="entry name" value="BRCT"/>
    <property type="match status" value="1"/>
</dbReference>
<comment type="caution">
    <text evidence="7">The sequence shown here is derived from an EMBL/GenBank/DDBJ whole genome shotgun (WGS) entry which is preliminary data.</text>
</comment>
<dbReference type="GO" id="GO:0000463">
    <property type="term" value="P:maturation of LSU-rRNA from tricistronic rRNA transcript (SSU-rRNA, 5.8S rRNA, LSU-rRNA)"/>
    <property type="evidence" value="ECO:0007669"/>
    <property type="project" value="UniProtKB-UniRule"/>
</dbReference>
<dbReference type="InterPro" id="IPR010613">
    <property type="entry name" value="PES"/>
</dbReference>
<dbReference type="Proteomes" id="UP001164286">
    <property type="component" value="Unassembled WGS sequence"/>
</dbReference>
<evidence type="ECO:0000256" key="2">
    <source>
        <dbReference type="ARBA" id="ARBA00022552"/>
    </source>
</evidence>
<name>A0AA38LVZ5_9TREE</name>
<dbReference type="GO" id="GO:0043021">
    <property type="term" value="F:ribonucleoprotein complex binding"/>
    <property type="evidence" value="ECO:0007669"/>
    <property type="project" value="UniProtKB-UniRule"/>
</dbReference>
<dbReference type="InterPro" id="IPR036420">
    <property type="entry name" value="BRCT_dom_sf"/>
</dbReference>
<dbReference type="GO" id="GO:0003723">
    <property type="term" value="F:RNA binding"/>
    <property type="evidence" value="ECO:0007669"/>
    <property type="project" value="TreeGrafter"/>
</dbReference>
<dbReference type="GO" id="GO:0005654">
    <property type="term" value="C:nucleoplasm"/>
    <property type="evidence" value="ECO:0007669"/>
    <property type="project" value="UniProtKB-SubCell"/>
</dbReference>
<evidence type="ECO:0000313" key="7">
    <source>
        <dbReference type="EMBL" id="KAI9637860.1"/>
    </source>
</evidence>
<keyword evidence="3 4" id="KW-0539">Nucleus</keyword>
<gene>
    <name evidence="4" type="primary">NOP7</name>
    <name evidence="7" type="ORF">MKK02DRAFT_35934</name>
</gene>
<feature type="region of interest" description="Disordered" evidence="5">
    <location>
        <begin position="493"/>
        <end position="572"/>
    </location>
</feature>
<keyword evidence="2 4" id="KW-0698">rRNA processing</keyword>
<dbReference type="Pfam" id="PF06732">
    <property type="entry name" value="Pescadillo_N"/>
    <property type="match status" value="1"/>
</dbReference>
<feature type="region of interest" description="Disordered" evidence="5">
    <location>
        <begin position="320"/>
        <end position="348"/>
    </location>
</feature>
<sequence length="657" mass="72848">MAKIKRKGESGAAKNYVTRSAAIRKLQISLADFRRLCILKGIYPRDPLHKKKANKGSTAPTSFYYTKDIQYLLHEPLLDKFREHKAFAKKLARAVGRQEWGLAKNLEDAKPVLRLDHLVKERYPTFTLALQDLQDPLNLVHLFSRLPTNPIPGKTTVPTDAIADCARLISEWKLWAIRTHSLQKVFLGIKGVYYECVVPSNGQDVRVRWLEGYEFQQHVPTDVDFRILLTFVELYRVLLGFTLFKLYNEENLVYPPPLDKALEEKGESVGAYKLVQQSAGIKAGEGSGVSKKAVKRAIHGMATAGVSGEAEEDVDMDEDAAVGEPATEEPTEDFIERPSKDATDDVAPGSLTTYNTIISSSSATASSSNLLFSQYTFYLSREISARTWEFVLRSLGARVISATQMPDPSGSDADANAITHVVIDRPMTEERKRAMENGRKWVWIQPQWVADCVNRGKVLAHDDYAPGKLLPPHLSPWEGDGEMQRPWLDQTTLADGPAAGERPEVEEEEEEEDEEADVDVEEEDSDDDEESTSTPTFPPALLASAQNPTDKTLLHAAELEAESAGTSSSAFQAQLQSAIKSLGTAPARKAAGSGPSGKGKAGEEDLRKIMMTNKKAKLYNKMKYGNAERQAEKDTLETKRLAIEKRKRKEARAAGKA</sequence>
<dbReference type="Gene3D" id="3.40.50.10190">
    <property type="entry name" value="BRCT domain"/>
    <property type="match status" value="1"/>
</dbReference>
<evidence type="ECO:0000256" key="3">
    <source>
        <dbReference type="ARBA" id="ARBA00023242"/>
    </source>
</evidence>
<evidence type="ECO:0000256" key="5">
    <source>
        <dbReference type="SAM" id="MobiDB-lite"/>
    </source>
</evidence>
<feature type="compositionally biased region" description="Acidic residues" evidence="5">
    <location>
        <begin position="504"/>
        <end position="531"/>
    </location>
</feature>
<dbReference type="GO" id="GO:0070545">
    <property type="term" value="C:PeBoW complex"/>
    <property type="evidence" value="ECO:0007669"/>
    <property type="project" value="TreeGrafter"/>
</dbReference>
<evidence type="ECO:0000259" key="6">
    <source>
        <dbReference type="PROSITE" id="PS50172"/>
    </source>
</evidence>
<dbReference type="HAMAP" id="MF_03028">
    <property type="entry name" value="Pescadillo"/>
    <property type="match status" value="1"/>
</dbReference>
<keyword evidence="8" id="KW-1185">Reference proteome</keyword>
<comment type="similarity">
    <text evidence="4">Belongs to the pescadillo family.</text>
</comment>
<dbReference type="PANTHER" id="PTHR12221:SF6">
    <property type="entry name" value="PESCADILLO HOMOLOG"/>
    <property type="match status" value="1"/>
</dbReference>
<dbReference type="SMART" id="SM00292">
    <property type="entry name" value="BRCT"/>
    <property type="match status" value="1"/>
</dbReference>
<dbReference type="SUPFAM" id="SSF52113">
    <property type="entry name" value="BRCT domain"/>
    <property type="match status" value="1"/>
</dbReference>
<proteinExistence type="inferred from homology"/>
<organism evidence="7 8">
    <name type="scientific">Dioszegia hungarica</name>
    <dbReference type="NCBI Taxonomy" id="4972"/>
    <lineage>
        <taxon>Eukaryota</taxon>
        <taxon>Fungi</taxon>
        <taxon>Dikarya</taxon>
        <taxon>Basidiomycota</taxon>
        <taxon>Agaricomycotina</taxon>
        <taxon>Tremellomycetes</taxon>
        <taxon>Tremellales</taxon>
        <taxon>Bulleribasidiaceae</taxon>
        <taxon>Dioszegia</taxon>
    </lineage>
</organism>